<dbReference type="GO" id="GO:0006906">
    <property type="term" value="P:vesicle fusion"/>
    <property type="evidence" value="ECO:0007669"/>
    <property type="project" value="TreeGrafter"/>
</dbReference>
<dbReference type="CDD" id="cd15844">
    <property type="entry name" value="SNARE_syntaxin5"/>
    <property type="match status" value="1"/>
</dbReference>
<feature type="transmembrane region" description="Helical" evidence="12">
    <location>
        <begin position="277"/>
        <end position="297"/>
    </location>
</feature>
<dbReference type="SUPFAM" id="SSF47661">
    <property type="entry name" value="t-snare proteins"/>
    <property type="match status" value="1"/>
</dbReference>
<evidence type="ECO:0000256" key="5">
    <source>
        <dbReference type="ARBA" id="ARBA00022989"/>
    </source>
</evidence>
<keyword evidence="5 12" id="KW-1133">Transmembrane helix</keyword>
<dbReference type="PROSITE" id="PS00914">
    <property type="entry name" value="SYNTAXIN"/>
    <property type="match status" value="1"/>
</dbReference>
<feature type="domain" description="T-SNARE coiled-coil homology" evidence="13">
    <location>
        <begin position="206"/>
        <end position="268"/>
    </location>
</feature>
<dbReference type="GeneTree" id="ENSGT01000000214440"/>
<dbReference type="Ensembl" id="ENSGACT00000037015.1">
    <property type="protein sequence ID" value="ENSGACP00000040992.1"/>
    <property type="gene ID" value="ENSGACG00000016980.2"/>
</dbReference>
<comment type="subcellular location">
    <subcellularLocation>
        <location evidence="10">Endoplasmic reticulum-Golgi intermediate compartment membrane</location>
        <topology evidence="10">Single-pass type IV membrane protein</topology>
    </subcellularLocation>
    <subcellularLocation>
        <location evidence="1">Golgi apparatus membrane</location>
    </subcellularLocation>
</comment>
<dbReference type="InterPro" id="IPR010989">
    <property type="entry name" value="SNARE"/>
</dbReference>
<dbReference type="PANTHER" id="PTHR19957:SF3">
    <property type="entry name" value="SYNTAXIN-5"/>
    <property type="match status" value="1"/>
</dbReference>
<dbReference type="AlphaFoldDB" id="A0AAQ4PQF6"/>
<dbReference type="GO" id="GO:0005484">
    <property type="term" value="F:SNAP receptor activity"/>
    <property type="evidence" value="ECO:0007669"/>
    <property type="project" value="InterPro"/>
</dbReference>
<organism evidence="14 15">
    <name type="scientific">Gasterosteus aculeatus aculeatus</name>
    <name type="common">three-spined stickleback</name>
    <dbReference type="NCBI Taxonomy" id="481459"/>
    <lineage>
        <taxon>Eukaryota</taxon>
        <taxon>Metazoa</taxon>
        <taxon>Chordata</taxon>
        <taxon>Craniata</taxon>
        <taxon>Vertebrata</taxon>
        <taxon>Euteleostomi</taxon>
        <taxon>Actinopterygii</taxon>
        <taxon>Neopterygii</taxon>
        <taxon>Teleostei</taxon>
        <taxon>Neoteleostei</taxon>
        <taxon>Acanthomorphata</taxon>
        <taxon>Eupercaria</taxon>
        <taxon>Perciformes</taxon>
        <taxon>Cottioidei</taxon>
        <taxon>Gasterosteales</taxon>
        <taxon>Gasterosteidae</taxon>
        <taxon>Gasterosteus</taxon>
    </lineage>
</organism>
<evidence type="ECO:0000256" key="8">
    <source>
        <dbReference type="ARBA" id="ARBA00023136"/>
    </source>
</evidence>
<comment type="similarity">
    <text evidence="2">Belongs to the syntaxin family.</text>
</comment>
<evidence type="ECO:0000256" key="9">
    <source>
        <dbReference type="ARBA" id="ARBA00059412"/>
    </source>
</evidence>
<dbReference type="PROSITE" id="PS50192">
    <property type="entry name" value="T_SNARE"/>
    <property type="match status" value="1"/>
</dbReference>
<keyword evidence="3" id="KW-0813">Transport</keyword>
<reference evidence="14" key="3">
    <citation type="submission" date="2025-09" db="UniProtKB">
        <authorList>
            <consortium name="Ensembl"/>
        </authorList>
    </citation>
    <scope>IDENTIFICATION</scope>
</reference>
<dbReference type="GO" id="GO:0006886">
    <property type="term" value="P:intracellular protein transport"/>
    <property type="evidence" value="ECO:0007669"/>
    <property type="project" value="InterPro"/>
</dbReference>
<evidence type="ECO:0000256" key="12">
    <source>
        <dbReference type="SAM" id="Phobius"/>
    </source>
</evidence>
<dbReference type="Gene3D" id="1.20.58.70">
    <property type="match status" value="1"/>
</dbReference>
<protein>
    <recommendedName>
        <fullName evidence="11">Syntaxin-5</fullName>
    </recommendedName>
</protein>
<dbReference type="Pfam" id="PF11416">
    <property type="entry name" value="Syntaxin-5_N"/>
    <property type="match status" value="1"/>
</dbReference>
<keyword evidence="8 12" id="KW-0472">Membrane</keyword>
<keyword evidence="6" id="KW-0333">Golgi apparatus</keyword>
<evidence type="ECO:0000256" key="10">
    <source>
        <dbReference type="ARBA" id="ARBA00060411"/>
    </source>
</evidence>
<dbReference type="Pfam" id="PF05739">
    <property type="entry name" value="SNARE"/>
    <property type="match status" value="1"/>
</dbReference>
<dbReference type="GO" id="GO:0000149">
    <property type="term" value="F:SNARE binding"/>
    <property type="evidence" value="ECO:0007669"/>
    <property type="project" value="TreeGrafter"/>
</dbReference>
<keyword evidence="4 12" id="KW-0812">Transmembrane</keyword>
<evidence type="ECO:0000256" key="2">
    <source>
        <dbReference type="ARBA" id="ARBA00009063"/>
    </source>
</evidence>
<dbReference type="GO" id="GO:0000139">
    <property type="term" value="C:Golgi membrane"/>
    <property type="evidence" value="ECO:0007669"/>
    <property type="project" value="UniProtKB-SubCell"/>
</dbReference>
<dbReference type="SMART" id="SM00397">
    <property type="entry name" value="t_SNARE"/>
    <property type="match status" value="1"/>
</dbReference>
<dbReference type="GO" id="GO:0033116">
    <property type="term" value="C:endoplasmic reticulum-Golgi intermediate compartment membrane"/>
    <property type="evidence" value="ECO:0007669"/>
    <property type="project" value="UniProtKB-SubCell"/>
</dbReference>
<keyword evidence="7" id="KW-0175">Coiled coil</keyword>
<evidence type="ECO:0000313" key="14">
    <source>
        <dbReference type="Ensembl" id="ENSGACP00000040992.1"/>
    </source>
</evidence>
<keyword evidence="15" id="KW-1185">Reference proteome</keyword>
<evidence type="ECO:0000313" key="15">
    <source>
        <dbReference type="Proteomes" id="UP000007635"/>
    </source>
</evidence>
<dbReference type="FunFam" id="1.20.58.70:FF:000005">
    <property type="entry name" value="syntaxin-5 isoform X1"/>
    <property type="match status" value="1"/>
</dbReference>
<comment type="function">
    <text evidence="9">Mediates endoplasmic reticulum to Golgi transport. Together with p115/USO1 and GM130/GOLGA2, involved in vesicle tethering and fusion at the cis-Golgi membrane to maintain the stacked and inter-connected structure of the Golgi apparatus.</text>
</comment>
<dbReference type="InterPro" id="IPR021538">
    <property type="entry name" value="Syntaxin-5_N"/>
</dbReference>
<evidence type="ECO:0000256" key="7">
    <source>
        <dbReference type="ARBA" id="ARBA00023054"/>
    </source>
</evidence>
<dbReference type="Proteomes" id="UP000007635">
    <property type="component" value="Chromosome IV"/>
</dbReference>
<dbReference type="PANTHER" id="PTHR19957">
    <property type="entry name" value="SYNTAXIN"/>
    <property type="match status" value="1"/>
</dbReference>
<reference evidence="14" key="2">
    <citation type="submission" date="2025-08" db="UniProtKB">
        <authorList>
            <consortium name="Ensembl"/>
        </authorList>
    </citation>
    <scope>IDENTIFICATION</scope>
</reference>
<reference evidence="14 15" key="1">
    <citation type="journal article" date="2021" name="G3 (Bethesda)">
        <title>Improved contiguity of the threespine stickleback genome using long-read sequencing.</title>
        <authorList>
            <person name="Nath S."/>
            <person name="Shaw D.E."/>
            <person name="White M.A."/>
        </authorList>
    </citation>
    <scope>NUCLEOTIDE SEQUENCE [LARGE SCALE GENOMIC DNA]</scope>
    <source>
        <strain evidence="14 15">Lake Benthic</strain>
    </source>
</reference>
<evidence type="ECO:0000256" key="4">
    <source>
        <dbReference type="ARBA" id="ARBA00022692"/>
    </source>
</evidence>
<dbReference type="InterPro" id="IPR000727">
    <property type="entry name" value="T_SNARE_dom"/>
</dbReference>
<sequence length="298" mass="33886">MTCRDRTLEFQSACKSLQSRPNGVQPSKPALSALRQRSDFTVMAKRIGKDLSNTFAKLEKLTILAKRKSLFDDKAVEIEELTYIIKQDINSLNKQIAQLQDLVRSRGAPGGRHIQTHSNTIVVSLQSKLASMSNDFKSVLEVRTENLKQQRSRREQFSQPPVSSSPLMANNFSKFVPTYALGFLLWSHSKVTAPTVKRNLAVPLQDSYIQSRADTMQNIESTIVELGSIFQQLAHMVKEQEETIQRIDANVEDTQLNVESAHTEILKYFQSVSSNRWLMIKIFLVLVIFFIVFVVFFA</sequence>
<evidence type="ECO:0000256" key="3">
    <source>
        <dbReference type="ARBA" id="ARBA00022448"/>
    </source>
</evidence>
<accession>A0AAQ4PQF6</accession>
<name>A0AAQ4PQF6_GASAC</name>
<dbReference type="GO" id="GO:0031201">
    <property type="term" value="C:SNARE complex"/>
    <property type="evidence" value="ECO:0007669"/>
    <property type="project" value="TreeGrafter"/>
</dbReference>
<dbReference type="GO" id="GO:0006888">
    <property type="term" value="P:endoplasmic reticulum to Golgi vesicle-mediated transport"/>
    <property type="evidence" value="ECO:0007669"/>
    <property type="project" value="TreeGrafter"/>
</dbReference>
<dbReference type="FunFam" id="1.20.5.110:FF:000187">
    <property type="entry name" value="SNARE domain containing protein"/>
    <property type="match status" value="1"/>
</dbReference>
<dbReference type="InterPro" id="IPR006012">
    <property type="entry name" value="Syntaxin/epimorphin_CS"/>
</dbReference>
<evidence type="ECO:0000256" key="6">
    <source>
        <dbReference type="ARBA" id="ARBA00023034"/>
    </source>
</evidence>
<evidence type="ECO:0000256" key="11">
    <source>
        <dbReference type="ARBA" id="ARBA00072669"/>
    </source>
</evidence>
<evidence type="ECO:0000256" key="1">
    <source>
        <dbReference type="ARBA" id="ARBA00004394"/>
    </source>
</evidence>
<evidence type="ECO:0000259" key="13">
    <source>
        <dbReference type="PROSITE" id="PS50192"/>
    </source>
</evidence>
<dbReference type="InterPro" id="IPR045242">
    <property type="entry name" value="Syntaxin"/>
</dbReference>
<proteinExistence type="inferred from homology"/>
<dbReference type="GO" id="GO:0048278">
    <property type="term" value="P:vesicle docking"/>
    <property type="evidence" value="ECO:0007669"/>
    <property type="project" value="TreeGrafter"/>
</dbReference>